<dbReference type="OrthoDB" id="5789179at2759"/>
<protein>
    <recommendedName>
        <fullName evidence="4">G_PROTEIN_RECEP_F1_2 domain-containing protein</fullName>
    </recommendedName>
</protein>
<name>A0A3P6QXQ2_9BILA</name>
<evidence type="ECO:0008006" key="4">
    <source>
        <dbReference type="Google" id="ProtNLM"/>
    </source>
</evidence>
<evidence type="ECO:0000256" key="1">
    <source>
        <dbReference type="SAM" id="Phobius"/>
    </source>
</evidence>
<dbReference type="Proteomes" id="UP000271098">
    <property type="component" value="Unassembled WGS sequence"/>
</dbReference>
<reference evidence="2 3" key="1">
    <citation type="submission" date="2018-11" db="EMBL/GenBank/DDBJ databases">
        <authorList>
            <consortium name="Pathogen Informatics"/>
        </authorList>
    </citation>
    <scope>NUCLEOTIDE SEQUENCE [LARGE SCALE GENOMIC DNA]</scope>
</reference>
<gene>
    <name evidence="2" type="ORF">GPUH_LOCUS4525</name>
</gene>
<feature type="transmembrane region" description="Helical" evidence="1">
    <location>
        <begin position="60"/>
        <end position="81"/>
    </location>
</feature>
<feature type="transmembrane region" description="Helical" evidence="1">
    <location>
        <begin position="146"/>
        <end position="166"/>
    </location>
</feature>
<organism evidence="2 3">
    <name type="scientific">Gongylonema pulchrum</name>
    <dbReference type="NCBI Taxonomy" id="637853"/>
    <lineage>
        <taxon>Eukaryota</taxon>
        <taxon>Metazoa</taxon>
        <taxon>Ecdysozoa</taxon>
        <taxon>Nematoda</taxon>
        <taxon>Chromadorea</taxon>
        <taxon>Rhabditida</taxon>
        <taxon>Spirurina</taxon>
        <taxon>Spiruromorpha</taxon>
        <taxon>Spiruroidea</taxon>
        <taxon>Gongylonematidae</taxon>
        <taxon>Gongylonema</taxon>
    </lineage>
</organism>
<sequence>MREVFTPRYIYFVIAAMLLTDSAMVWLIVPVLKFSIEKIDVNHIDGFDKTVIIKLKHDDLYRLVAFCSVLFLILLVSYAVISFTVKRMLQTLNSNSLSIKTHIMQRQLVILMFLQAFLPVIFLIIPLLLLVIFVTTKLEVDIYGTSAFAMLYWEPCINPVLSLYYIKPFRQQLKRIVRIRRNVRTADVKSAVFVAVHH</sequence>
<dbReference type="EMBL" id="UYRT01008628">
    <property type="protein sequence ID" value="VDK45545.1"/>
    <property type="molecule type" value="Genomic_DNA"/>
</dbReference>
<feature type="transmembrane region" description="Helical" evidence="1">
    <location>
        <begin position="9"/>
        <end position="29"/>
    </location>
</feature>
<dbReference type="PANTHER" id="PTHR22943">
    <property type="entry name" value="7-TRANSMEMBRANE DOMAIN RECEPTOR C.ELEGANS"/>
    <property type="match status" value="1"/>
</dbReference>
<feature type="transmembrane region" description="Helical" evidence="1">
    <location>
        <begin position="108"/>
        <end position="134"/>
    </location>
</feature>
<keyword evidence="1" id="KW-0472">Membrane</keyword>
<dbReference type="InterPro" id="IPR019421">
    <property type="entry name" value="7TM_GPCR_serpentine_rcpt_Srd"/>
</dbReference>
<dbReference type="PANTHER" id="PTHR22943:SF248">
    <property type="entry name" value="SEVEN TM RECEPTOR"/>
    <property type="match status" value="1"/>
</dbReference>
<proteinExistence type="predicted"/>
<dbReference type="Pfam" id="PF10317">
    <property type="entry name" value="7TM_GPCR_Srd"/>
    <property type="match status" value="1"/>
</dbReference>
<accession>A0A3P6QXQ2</accession>
<dbReference type="Gene3D" id="1.20.1070.10">
    <property type="entry name" value="Rhodopsin 7-helix transmembrane proteins"/>
    <property type="match status" value="1"/>
</dbReference>
<evidence type="ECO:0000313" key="3">
    <source>
        <dbReference type="Proteomes" id="UP000271098"/>
    </source>
</evidence>
<keyword evidence="3" id="KW-1185">Reference proteome</keyword>
<dbReference type="AlphaFoldDB" id="A0A3P6QXQ2"/>
<dbReference type="SUPFAM" id="SSF81321">
    <property type="entry name" value="Family A G protein-coupled receptor-like"/>
    <property type="match status" value="1"/>
</dbReference>
<evidence type="ECO:0000313" key="2">
    <source>
        <dbReference type="EMBL" id="VDK45545.1"/>
    </source>
</evidence>
<keyword evidence="1" id="KW-1133">Transmembrane helix</keyword>
<keyword evidence="1" id="KW-0812">Transmembrane</keyword>